<evidence type="ECO:0000256" key="16">
    <source>
        <dbReference type="ARBA" id="ARBA00046480"/>
    </source>
</evidence>
<evidence type="ECO:0000256" key="13">
    <source>
        <dbReference type="ARBA" id="ARBA00023065"/>
    </source>
</evidence>
<dbReference type="PROSITE" id="PS50011">
    <property type="entry name" value="PROTEIN_KINASE_DOM"/>
    <property type="match status" value="1"/>
</dbReference>
<evidence type="ECO:0000256" key="2">
    <source>
        <dbReference type="ARBA" id="ARBA00007296"/>
    </source>
</evidence>
<feature type="transmembrane region" description="Helical" evidence="23">
    <location>
        <begin position="97"/>
        <end position="122"/>
    </location>
</feature>
<evidence type="ECO:0000256" key="4">
    <source>
        <dbReference type="ARBA" id="ARBA00022448"/>
    </source>
</evidence>
<keyword evidence="11 22" id="KW-0067">ATP-binding</keyword>
<evidence type="ECO:0000256" key="8">
    <source>
        <dbReference type="ARBA" id="ARBA00022741"/>
    </source>
</evidence>
<feature type="transmembrane region" description="Helical" evidence="23">
    <location>
        <begin position="134"/>
        <end position="159"/>
    </location>
</feature>
<keyword evidence="7 23" id="KW-0812">Transmembrane</keyword>
<evidence type="ECO:0000313" key="27">
    <source>
        <dbReference type="Proteomes" id="UP001149074"/>
    </source>
</evidence>
<dbReference type="Pfam" id="PF00137">
    <property type="entry name" value="ATP-synt_C"/>
    <property type="match status" value="2"/>
</dbReference>
<dbReference type="RefSeq" id="XP_056475120.1">
    <property type="nucleotide sequence ID" value="XM_056618961.1"/>
</dbReference>
<dbReference type="InterPro" id="IPR000245">
    <property type="entry name" value="ATPase_proteolipid_csu"/>
</dbReference>
<keyword evidence="8 22" id="KW-0547">Nucleotide-binding</keyword>
<evidence type="ECO:0000256" key="9">
    <source>
        <dbReference type="ARBA" id="ARBA00022777"/>
    </source>
</evidence>
<dbReference type="InterPro" id="IPR000961">
    <property type="entry name" value="AGC-kinase_C"/>
</dbReference>
<dbReference type="PRINTS" id="PR00122">
    <property type="entry name" value="VACATPASE"/>
</dbReference>
<dbReference type="PROSITE" id="PS00108">
    <property type="entry name" value="PROTEIN_KINASE_ST"/>
    <property type="match status" value="1"/>
</dbReference>
<dbReference type="FunFam" id="3.30.200.20:FF:000822">
    <property type="entry name" value="cAMP-dependent protein kinase catalytic subunit, putative"/>
    <property type="match status" value="1"/>
</dbReference>
<sequence>MADSELAPKFAPFFSFAGIAAAMVFGSAGAAYGTAKSGIGISGVGTFRSDLIMKASPNSSLIPVVMSGIIAVYGLVVAVLISQALNPTSNLSLYTSFMHLGAGLSVGLTGIAAGYTIGIVGDAGVRAYMQQSRVYVGMILILIFGEVLGLYGACFYVIASFPRTHHAYFLRPNWTGLRFVAPTYWQREGPALKRPEGSRSQVQIQIRAGCLRNRKESSIVIFIFLSGCIIGEHMLAYRSGSNTKWRRDRQPKIPIYHRSSLSVQPRPHGNTSELAELSLANSLAPRFLRTPRVYSRGSRPANAPCSGLIKAPGSSWEADATGGALTGWAPIPFTRSPSPREALCSATAMATGTVQPSAPEVQGSPIASRNIDMRSHEIHEKDKHLVQSVRSTSHRSANPFLVTERQEEKQLSISSRSLHVSDFTLIKTLGTGTFARVSLARLKESTDKNKVYAMKILRKADVIKLKQVEHVRNERKTLAAVVGHPFITTLVASFSDEQNLYMLLDFCPGGEIFSYLRRARRFNEDTSRFYAAEITMTIEYLHDVQGVAYRDLKPENILLDANGHIKLVDFGFAKQVHNRETYTLCGTPEYLAPEVIHNSGHGLAVDWWALGILIYEFLVGQPPFWDQSPIRIYEQIVEGRLRFPPNMPPAAQNIVSLLCKTNPTERLGYISGGSARVKAHPFFQGIAWDDLFYHRVKGPIIPRVSHPADTGNFEEYPDSDNRNQNIYTDDLKKKYEPLFSDF</sequence>
<dbReference type="Proteomes" id="UP001149074">
    <property type="component" value="Unassembled WGS sequence"/>
</dbReference>
<dbReference type="PANTHER" id="PTHR24353">
    <property type="entry name" value="CYCLIC NUCLEOTIDE-DEPENDENT PROTEIN KINASE"/>
    <property type="match status" value="1"/>
</dbReference>
<dbReference type="GO" id="GO:0005524">
    <property type="term" value="F:ATP binding"/>
    <property type="evidence" value="ECO:0007669"/>
    <property type="project" value="UniProtKB-UniRule"/>
</dbReference>
<name>A0A9W9KBC2_9EURO</name>
<keyword evidence="13" id="KW-0406">Ion transport</keyword>
<dbReference type="CDD" id="cd05580">
    <property type="entry name" value="STKc_PKA_like"/>
    <property type="match status" value="1"/>
</dbReference>
<dbReference type="Gene3D" id="1.10.510.10">
    <property type="entry name" value="Transferase(Phosphotransferase) domain 1"/>
    <property type="match status" value="1"/>
</dbReference>
<dbReference type="OrthoDB" id="63267at2759"/>
<dbReference type="SUPFAM" id="SSF56112">
    <property type="entry name" value="Protein kinase-like (PK-like)"/>
    <property type="match status" value="1"/>
</dbReference>
<dbReference type="PROSITE" id="PS00107">
    <property type="entry name" value="PROTEIN_KINASE_ATP"/>
    <property type="match status" value="1"/>
</dbReference>
<comment type="function">
    <text evidence="15">Proton-conducting pore forming subunit of the V0 complex of vacuolar(H+)-ATPase (V-ATPase), a multisubunit enzyme composed of a peripheral complex (V1) that hydrolyzes ATP and a membrane integral complex (V0) that translocates protons. V-ATPase is responsible for acidifying and maintaining the pH of intracellular compartments.</text>
</comment>
<dbReference type="InterPro" id="IPR011009">
    <property type="entry name" value="Kinase-like_dom_sf"/>
</dbReference>
<evidence type="ECO:0000256" key="18">
    <source>
        <dbReference type="ARBA" id="ARBA00047454"/>
    </source>
</evidence>
<dbReference type="InterPro" id="IPR008271">
    <property type="entry name" value="Ser/Thr_kinase_AS"/>
</dbReference>
<dbReference type="GO" id="GO:0005774">
    <property type="term" value="C:vacuolar membrane"/>
    <property type="evidence" value="ECO:0007669"/>
    <property type="project" value="UniProtKB-SubCell"/>
</dbReference>
<comment type="caution">
    <text evidence="26">The sequence shown here is derived from an EMBL/GenBank/DDBJ whole genome shotgun (WGS) entry which is preliminary data.</text>
</comment>
<dbReference type="SUPFAM" id="SSF81333">
    <property type="entry name" value="F1F0 ATP synthase subunit C"/>
    <property type="match status" value="1"/>
</dbReference>
<evidence type="ECO:0000256" key="19">
    <source>
        <dbReference type="ARBA" id="ARBA00071096"/>
    </source>
</evidence>
<keyword evidence="10" id="KW-0375">Hydrogen ion transport</keyword>
<feature type="domain" description="AGC-kinase C-terminal" evidence="25">
    <location>
        <begin position="684"/>
        <end position="742"/>
    </location>
</feature>
<dbReference type="EC" id="2.7.11.11" evidence="3"/>
<dbReference type="PANTHER" id="PTHR24353:SF37">
    <property type="entry name" value="CAMP-DEPENDENT PROTEIN KINASE CATALYTIC SUBUNIT PRKX"/>
    <property type="match status" value="1"/>
</dbReference>
<dbReference type="Gene3D" id="3.30.200.20">
    <property type="entry name" value="Phosphorylase Kinase, domain 1"/>
    <property type="match status" value="1"/>
</dbReference>
<evidence type="ECO:0000256" key="6">
    <source>
        <dbReference type="ARBA" id="ARBA00022679"/>
    </source>
</evidence>
<dbReference type="EMBL" id="JAPQKI010000005">
    <property type="protein sequence ID" value="KAJ5099466.1"/>
    <property type="molecule type" value="Genomic_DNA"/>
</dbReference>
<comment type="similarity">
    <text evidence="2">Belongs to the V-ATPase proteolipid subunit family.</text>
</comment>
<dbReference type="FunFam" id="1.10.510.10:FF:000005">
    <property type="entry name" value="cAMP-dependent protein kinase catalytic subunit alpha"/>
    <property type="match status" value="1"/>
</dbReference>
<feature type="domain" description="Protein kinase" evidence="24">
    <location>
        <begin position="423"/>
        <end position="683"/>
    </location>
</feature>
<evidence type="ECO:0000256" key="7">
    <source>
        <dbReference type="ARBA" id="ARBA00022692"/>
    </source>
</evidence>
<keyword evidence="27" id="KW-1185">Reference proteome</keyword>
<evidence type="ECO:0000256" key="17">
    <source>
        <dbReference type="ARBA" id="ARBA00047292"/>
    </source>
</evidence>
<dbReference type="SMART" id="SM00133">
    <property type="entry name" value="S_TK_X"/>
    <property type="match status" value="1"/>
</dbReference>
<feature type="binding site" evidence="22">
    <location>
        <position position="455"/>
    </location>
    <ligand>
        <name>ATP</name>
        <dbReference type="ChEBI" id="CHEBI:30616"/>
    </ligand>
</feature>
<evidence type="ECO:0000256" key="21">
    <source>
        <dbReference type="ARBA" id="ARBA00075098"/>
    </source>
</evidence>
<reference evidence="26" key="2">
    <citation type="journal article" date="2023" name="IMA Fungus">
        <title>Comparative genomic study of the Penicillium genus elucidates a diverse pangenome and 15 lateral gene transfer events.</title>
        <authorList>
            <person name="Petersen C."/>
            <person name="Sorensen T."/>
            <person name="Nielsen M.R."/>
            <person name="Sondergaard T.E."/>
            <person name="Sorensen J.L."/>
            <person name="Fitzpatrick D.A."/>
            <person name="Frisvad J.C."/>
            <person name="Nielsen K.L."/>
        </authorList>
    </citation>
    <scope>NUCLEOTIDE SEQUENCE</scope>
    <source>
        <strain evidence="26">IBT 30761</strain>
    </source>
</reference>
<comment type="subunit">
    <text evidence="16">V-ATPase is a heteromultimeric enzyme composed of a peripheral catalytic V1 complex (components A to H) attached to an integral membrane V0 proton pore complex (components: a, c, c', c'', d, e, f and VOA1). The decameric c-ring forms the proton-conducting pore, and is composed of eight proteolipid subunits c, one subunit c' and one subunit c''.</text>
</comment>
<evidence type="ECO:0000259" key="24">
    <source>
        <dbReference type="PROSITE" id="PS50011"/>
    </source>
</evidence>
<accession>A0A9W9KBC2</accession>
<dbReference type="GO" id="GO:0004691">
    <property type="term" value="F:cAMP-dependent protein kinase activity"/>
    <property type="evidence" value="ECO:0007669"/>
    <property type="project" value="UniProtKB-EC"/>
</dbReference>
<dbReference type="GO" id="GO:0033179">
    <property type="term" value="C:proton-transporting V-type ATPase, V0 domain"/>
    <property type="evidence" value="ECO:0007669"/>
    <property type="project" value="InterPro"/>
</dbReference>
<dbReference type="GO" id="GO:0005829">
    <property type="term" value="C:cytosol"/>
    <property type="evidence" value="ECO:0007669"/>
    <property type="project" value="TreeGrafter"/>
</dbReference>
<dbReference type="FunFam" id="1.20.120.610:FF:000001">
    <property type="entry name" value="V-type proton ATPase proteolipid subunit"/>
    <property type="match status" value="1"/>
</dbReference>
<dbReference type="CDD" id="cd18175">
    <property type="entry name" value="ATP-synt_Vo_c_ATP6C_rpt1"/>
    <property type="match status" value="1"/>
</dbReference>
<evidence type="ECO:0000256" key="14">
    <source>
        <dbReference type="ARBA" id="ARBA00023136"/>
    </source>
</evidence>
<keyword evidence="9" id="KW-0418">Kinase</keyword>
<proteinExistence type="inferred from homology"/>
<evidence type="ECO:0000259" key="25">
    <source>
        <dbReference type="PROSITE" id="PS51285"/>
    </source>
</evidence>
<organism evidence="26 27">
    <name type="scientific">Penicillium argentinense</name>
    <dbReference type="NCBI Taxonomy" id="1131581"/>
    <lineage>
        <taxon>Eukaryota</taxon>
        <taxon>Fungi</taxon>
        <taxon>Dikarya</taxon>
        <taxon>Ascomycota</taxon>
        <taxon>Pezizomycotina</taxon>
        <taxon>Eurotiomycetes</taxon>
        <taxon>Eurotiomycetidae</taxon>
        <taxon>Eurotiales</taxon>
        <taxon>Aspergillaceae</taxon>
        <taxon>Penicillium</taxon>
    </lineage>
</organism>
<comment type="subcellular location">
    <subcellularLocation>
        <location evidence="1">Vacuole membrane</location>
        <topology evidence="1">Multi-pass membrane protein</topology>
    </subcellularLocation>
</comment>
<dbReference type="SMART" id="SM00220">
    <property type="entry name" value="S_TKc"/>
    <property type="match status" value="1"/>
</dbReference>
<dbReference type="InterPro" id="IPR035921">
    <property type="entry name" value="F/V-ATP_Csub_sf"/>
</dbReference>
<dbReference type="GO" id="GO:0005952">
    <property type="term" value="C:cAMP-dependent protein kinase complex"/>
    <property type="evidence" value="ECO:0007669"/>
    <property type="project" value="TreeGrafter"/>
</dbReference>
<dbReference type="NCBIfam" id="TIGR01100">
    <property type="entry name" value="V_ATP_synt_C"/>
    <property type="match status" value="1"/>
</dbReference>
<evidence type="ECO:0000256" key="23">
    <source>
        <dbReference type="SAM" id="Phobius"/>
    </source>
</evidence>
<comment type="catalytic activity">
    <reaction evidence="18">
        <text>L-seryl-[protein] + ATP = O-phospho-L-seryl-[protein] + ADP + H(+)</text>
        <dbReference type="Rhea" id="RHEA:17989"/>
        <dbReference type="Rhea" id="RHEA-COMP:9863"/>
        <dbReference type="Rhea" id="RHEA-COMP:11604"/>
        <dbReference type="ChEBI" id="CHEBI:15378"/>
        <dbReference type="ChEBI" id="CHEBI:29999"/>
        <dbReference type="ChEBI" id="CHEBI:30616"/>
        <dbReference type="ChEBI" id="CHEBI:83421"/>
        <dbReference type="ChEBI" id="CHEBI:456216"/>
        <dbReference type="EC" id="2.7.11.11"/>
    </reaction>
</comment>
<dbReference type="GeneID" id="81357940"/>
<evidence type="ECO:0000256" key="3">
    <source>
        <dbReference type="ARBA" id="ARBA00012444"/>
    </source>
</evidence>
<dbReference type="GO" id="GO:0046961">
    <property type="term" value="F:proton-transporting ATPase activity, rotational mechanism"/>
    <property type="evidence" value="ECO:0007669"/>
    <property type="project" value="InterPro"/>
</dbReference>
<evidence type="ECO:0000256" key="5">
    <source>
        <dbReference type="ARBA" id="ARBA00022527"/>
    </source>
</evidence>
<gene>
    <name evidence="26" type="ORF">N7532_006467</name>
</gene>
<dbReference type="Gene3D" id="1.20.120.610">
    <property type="entry name" value="lithium bound rotor ring of v- atpase"/>
    <property type="match status" value="1"/>
</dbReference>
<dbReference type="CDD" id="cd18176">
    <property type="entry name" value="ATP-synt_Vo_c_ATP6C_rpt2"/>
    <property type="match status" value="1"/>
</dbReference>
<keyword evidence="5" id="KW-0723">Serine/threonine-protein kinase</keyword>
<reference evidence="26" key="1">
    <citation type="submission" date="2022-11" db="EMBL/GenBank/DDBJ databases">
        <authorList>
            <person name="Petersen C."/>
        </authorList>
    </citation>
    <scope>NUCLEOTIDE SEQUENCE</scope>
    <source>
        <strain evidence="26">IBT 30761</strain>
    </source>
</reference>
<dbReference type="InterPro" id="IPR017441">
    <property type="entry name" value="Protein_kinase_ATP_BS"/>
</dbReference>
<feature type="transmembrane region" description="Helical" evidence="23">
    <location>
        <begin position="12"/>
        <end position="32"/>
    </location>
</feature>
<keyword evidence="12 23" id="KW-1133">Transmembrane helix</keyword>
<evidence type="ECO:0000256" key="1">
    <source>
        <dbReference type="ARBA" id="ARBA00004128"/>
    </source>
</evidence>
<dbReference type="Pfam" id="PF00069">
    <property type="entry name" value="Pkinase"/>
    <property type="match status" value="1"/>
</dbReference>
<dbReference type="InterPro" id="IPR011555">
    <property type="entry name" value="ATPase_proteolipid_su_C_euk"/>
</dbReference>
<dbReference type="PROSITE" id="PS51285">
    <property type="entry name" value="AGC_KINASE_CTER"/>
    <property type="match status" value="1"/>
</dbReference>
<evidence type="ECO:0000256" key="20">
    <source>
        <dbReference type="ARBA" id="ARBA00071118"/>
    </source>
</evidence>
<dbReference type="InterPro" id="IPR000719">
    <property type="entry name" value="Prot_kinase_dom"/>
</dbReference>
<keyword evidence="14 23" id="KW-0472">Membrane</keyword>
<protein>
    <recommendedName>
        <fullName evidence="20">V-type proton ATPase subunit C</fullName>
        <ecNumber evidence="3">2.7.11.11</ecNumber>
    </recommendedName>
    <alternativeName>
        <fullName evidence="19">V-type proton ATPase subunit c</fullName>
    </alternativeName>
    <alternativeName>
        <fullName evidence="21">Vacuolar proton pump c subunit</fullName>
    </alternativeName>
</protein>
<keyword evidence="6" id="KW-0808">Transferase</keyword>
<keyword evidence="4" id="KW-0813">Transport</keyword>
<feature type="transmembrane region" description="Helical" evidence="23">
    <location>
        <begin position="61"/>
        <end position="85"/>
    </location>
</feature>
<evidence type="ECO:0000313" key="26">
    <source>
        <dbReference type="EMBL" id="KAJ5099466.1"/>
    </source>
</evidence>
<evidence type="ECO:0000256" key="15">
    <source>
        <dbReference type="ARBA" id="ARBA00045519"/>
    </source>
</evidence>
<comment type="catalytic activity">
    <reaction evidence="17">
        <text>L-threonyl-[protein] + ATP = O-phospho-L-threonyl-[protein] + ADP + H(+)</text>
        <dbReference type="Rhea" id="RHEA:46608"/>
        <dbReference type="Rhea" id="RHEA-COMP:11060"/>
        <dbReference type="Rhea" id="RHEA-COMP:11605"/>
        <dbReference type="ChEBI" id="CHEBI:15378"/>
        <dbReference type="ChEBI" id="CHEBI:30013"/>
        <dbReference type="ChEBI" id="CHEBI:30616"/>
        <dbReference type="ChEBI" id="CHEBI:61977"/>
        <dbReference type="ChEBI" id="CHEBI:456216"/>
        <dbReference type="EC" id="2.7.11.11"/>
    </reaction>
</comment>
<evidence type="ECO:0000256" key="22">
    <source>
        <dbReference type="PROSITE-ProRule" id="PRU10141"/>
    </source>
</evidence>
<dbReference type="InterPro" id="IPR002379">
    <property type="entry name" value="ATPase_proteolipid_c-like_dom"/>
</dbReference>
<dbReference type="AlphaFoldDB" id="A0A9W9KBC2"/>
<evidence type="ECO:0000256" key="12">
    <source>
        <dbReference type="ARBA" id="ARBA00022989"/>
    </source>
</evidence>
<evidence type="ECO:0000256" key="10">
    <source>
        <dbReference type="ARBA" id="ARBA00022781"/>
    </source>
</evidence>
<evidence type="ECO:0000256" key="11">
    <source>
        <dbReference type="ARBA" id="ARBA00022840"/>
    </source>
</evidence>